<dbReference type="OrthoDB" id="2437961at2759"/>
<evidence type="ECO:0000313" key="2">
    <source>
        <dbReference type="EMBL" id="KAG9064927.1"/>
    </source>
</evidence>
<proteinExistence type="predicted"/>
<keyword evidence="3" id="KW-1185">Reference proteome</keyword>
<comment type="caution">
    <text evidence="2">The sequence shown here is derived from an EMBL/GenBank/DDBJ whole genome shotgun (WGS) entry which is preliminary data.</text>
</comment>
<reference evidence="2" key="1">
    <citation type="submission" date="2021-06" db="EMBL/GenBank/DDBJ databases">
        <title>Genome Sequence of Mortierella hyaline Strain SCG-10, a Cold-Adapted, Nitrate-Reducing Fungus Isolated from Soil in Minnesota, USA.</title>
        <authorList>
            <person name="Aldossari N."/>
        </authorList>
    </citation>
    <scope>NUCLEOTIDE SEQUENCE</scope>
    <source>
        <strain evidence="2">SCG-10</strain>
    </source>
</reference>
<accession>A0A9P7XQP0</accession>
<feature type="region of interest" description="Disordered" evidence="1">
    <location>
        <begin position="1"/>
        <end position="51"/>
    </location>
</feature>
<dbReference type="Proteomes" id="UP000707451">
    <property type="component" value="Unassembled WGS sequence"/>
</dbReference>
<name>A0A9P7XQP0_9FUNG</name>
<dbReference type="AlphaFoldDB" id="A0A9P7XQP0"/>
<protein>
    <submittedName>
        <fullName evidence="2">Uncharacterized protein</fullName>
    </submittedName>
</protein>
<dbReference type="EMBL" id="JAHRHY010000013">
    <property type="protein sequence ID" value="KAG9064927.1"/>
    <property type="molecule type" value="Genomic_DNA"/>
</dbReference>
<evidence type="ECO:0000256" key="1">
    <source>
        <dbReference type="SAM" id="MobiDB-lite"/>
    </source>
</evidence>
<gene>
    <name evidence="2" type="ORF">KI688_003189</name>
</gene>
<sequence length="140" mass="16055">MDRWTRSTSSSAQRQDVVETPPPPVNKANKVSKTKKNKLTSTSGPYTPLQLPFNDDKSATYTKAQLERFYDLRVRRYEDPLQCARANAAHCLLLKPDPGVYAISMTRTCYTLRVKLEPIDIFRYLQKHLTKPLAKDPTQI</sequence>
<feature type="compositionally biased region" description="Polar residues" evidence="1">
    <location>
        <begin position="1"/>
        <end position="14"/>
    </location>
</feature>
<evidence type="ECO:0000313" key="3">
    <source>
        <dbReference type="Proteomes" id="UP000707451"/>
    </source>
</evidence>
<organism evidence="2 3">
    <name type="scientific">Linnemannia hyalina</name>
    <dbReference type="NCBI Taxonomy" id="64524"/>
    <lineage>
        <taxon>Eukaryota</taxon>
        <taxon>Fungi</taxon>
        <taxon>Fungi incertae sedis</taxon>
        <taxon>Mucoromycota</taxon>
        <taxon>Mortierellomycotina</taxon>
        <taxon>Mortierellomycetes</taxon>
        <taxon>Mortierellales</taxon>
        <taxon>Mortierellaceae</taxon>
        <taxon>Linnemannia</taxon>
    </lineage>
</organism>